<evidence type="ECO:0000256" key="2">
    <source>
        <dbReference type="ARBA" id="ARBA00022670"/>
    </source>
</evidence>
<keyword evidence="4" id="KW-0472">Membrane</keyword>
<dbReference type="PANTHER" id="PTHR45748">
    <property type="entry name" value="1-PHOSPHATIDYLINOSITOL 3-PHOSPHATE 5-KINASE-RELATED"/>
    <property type="match status" value="1"/>
</dbReference>
<protein>
    <recommendedName>
        <fullName evidence="5">Ubiquitin-like protease family profile domain-containing protein</fullName>
    </recommendedName>
</protein>
<dbReference type="EMBL" id="VOIH02000001">
    <property type="protein sequence ID" value="KAF3457453.1"/>
    <property type="molecule type" value="Genomic_DNA"/>
</dbReference>
<dbReference type="AlphaFoldDB" id="A0A8K0HTB9"/>
<evidence type="ECO:0000256" key="3">
    <source>
        <dbReference type="ARBA" id="ARBA00022801"/>
    </source>
</evidence>
<proteinExistence type="inferred from homology"/>
<gene>
    <name evidence="6" type="ORF">FNV43_RR02111</name>
</gene>
<dbReference type="InterPro" id="IPR038765">
    <property type="entry name" value="Papain-like_cys_pep_sf"/>
</dbReference>
<accession>A0A8K0HTB9</accession>
<feature type="transmembrane region" description="Helical" evidence="4">
    <location>
        <begin position="77"/>
        <end position="101"/>
    </location>
</feature>
<dbReference type="OrthoDB" id="1739924at2759"/>
<dbReference type="GO" id="GO:0006508">
    <property type="term" value="P:proteolysis"/>
    <property type="evidence" value="ECO:0007669"/>
    <property type="project" value="UniProtKB-KW"/>
</dbReference>
<keyword evidence="2" id="KW-0645">Protease</keyword>
<comment type="similarity">
    <text evidence="1">Belongs to the peptidase C48 family.</text>
</comment>
<evidence type="ECO:0000256" key="4">
    <source>
        <dbReference type="SAM" id="Phobius"/>
    </source>
</evidence>
<organism evidence="6 7">
    <name type="scientific">Rhamnella rubrinervis</name>
    <dbReference type="NCBI Taxonomy" id="2594499"/>
    <lineage>
        <taxon>Eukaryota</taxon>
        <taxon>Viridiplantae</taxon>
        <taxon>Streptophyta</taxon>
        <taxon>Embryophyta</taxon>
        <taxon>Tracheophyta</taxon>
        <taxon>Spermatophyta</taxon>
        <taxon>Magnoliopsida</taxon>
        <taxon>eudicotyledons</taxon>
        <taxon>Gunneridae</taxon>
        <taxon>Pentapetalae</taxon>
        <taxon>rosids</taxon>
        <taxon>fabids</taxon>
        <taxon>Rosales</taxon>
        <taxon>Rhamnaceae</taxon>
        <taxon>rhamnoid group</taxon>
        <taxon>Rhamneae</taxon>
        <taxon>Rhamnella</taxon>
    </lineage>
</organism>
<dbReference type="GO" id="GO:0000285">
    <property type="term" value="F:1-phosphatidylinositol-3-phosphate 5-kinase activity"/>
    <property type="evidence" value="ECO:0007669"/>
    <property type="project" value="TreeGrafter"/>
</dbReference>
<feature type="transmembrane region" description="Helical" evidence="4">
    <location>
        <begin position="44"/>
        <end position="71"/>
    </location>
</feature>
<keyword evidence="4" id="KW-0812">Transmembrane</keyword>
<sequence>MVLIEAHNLRLMASSSSEEQHQEQLQSQPQAQSVKECLHKTKSLSVLSLASVSFSCASLCSHIPLCWALVFKFGLQHLGAAFAIGISYWVNVVLLILYMMFTPCASTRVPISFEIFQGIGEFLWFTIPSAELYEVLAAAAVAAAFESSLLHVISFKDALLIYFIFLKKFLELSFSNHAAASRVASCGHSLHRDCLRFYRFGKMVACFQYASIDVLSVFLPPPKLDFSLDNREWIQKEIDEVVNRVELLFSEVLNALRQIMEKRSGAGGEAKSNNISESLQLTGLKLDDVEHVGNDRRNDIWGAKDAGKLKSSFVVIIKTRETLNNILPPPMDFDPKRPRPNDISMKFFDYLTSDMDEVIDYNICEVFMPLNIKDTHWVLAKIDLPNRHVFIYDSTLTKFTNRDQFKPLWIMLPYILRQPNFFLARSDVKGVLNQFAHSYVENFPTQGNGVDCGVFMLKAMQYLLAKLEFNFSHGDIEFFRQKYAIELYNKELPT</sequence>
<keyword evidence="3" id="KW-0378">Hydrolase</keyword>
<dbReference type="Gene3D" id="3.40.395.10">
    <property type="entry name" value="Adenoviral Proteinase, Chain A"/>
    <property type="match status" value="1"/>
</dbReference>
<evidence type="ECO:0000313" key="7">
    <source>
        <dbReference type="Proteomes" id="UP000796880"/>
    </source>
</evidence>
<name>A0A8K0HTB9_9ROSA</name>
<comment type="caution">
    <text evidence="6">The sequence shown here is derived from an EMBL/GenBank/DDBJ whole genome shotgun (WGS) entry which is preliminary data.</text>
</comment>
<evidence type="ECO:0000256" key="1">
    <source>
        <dbReference type="ARBA" id="ARBA00005234"/>
    </source>
</evidence>
<evidence type="ECO:0000259" key="5">
    <source>
        <dbReference type="PROSITE" id="PS50600"/>
    </source>
</evidence>
<dbReference type="Pfam" id="PF02902">
    <property type="entry name" value="Peptidase_C48"/>
    <property type="match status" value="1"/>
</dbReference>
<keyword evidence="7" id="KW-1185">Reference proteome</keyword>
<evidence type="ECO:0000313" key="6">
    <source>
        <dbReference type="EMBL" id="KAF3457453.1"/>
    </source>
</evidence>
<dbReference type="PANTHER" id="PTHR45748:SF7">
    <property type="entry name" value="1-PHOSPHATIDYLINOSITOL 3-PHOSPHATE 5-KINASE-RELATED"/>
    <property type="match status" value="1"/>
</dbReference>
<feature type="domain" description="Ubiquitin-like protease family profile" evidence="5">
    <location>
        <begin position="224"/>
        <end position="463"/>
    </location>
</feature>
<dbReference type="SUPFAM" id="SSF54001">
    <property type="entry name" value="Cysteine proteinases"/>
    <property type="match status" value="1"/>
</dbReference>
<dbReference type="GO" id="GO:0010008">
    <property type="term" value="C:endosome membrane"/>
    <property type="evidence" value="ECO:0007669"/>
    <property type="project" value="TreeGrafter"/>
</dbReference>
<dbReference type="GO" id="GO:0046854">
    <property type="term" value="P:phosphatidylinositol phosphate biosynthetic process"/>
    <property type="evidence" value="ECO:0007669"/>
    <property type="project" value="TreeGrafter"/>
</dbReference>
<reference evidence="6" key="1">
    <citation type="submission" date="2020-03" db="EMBL/GenBank/DDBJ databases">
        <title>A high-quality chromosome-level genome assembly of a woody plant with both climbing and erect habits, Rhamnella rubrinervis.</title>
        <authorList>
            <person name="Lu Z."/>
            <person name="Yang Y."/>
            <person name="Zhu X."/>
            <person name="Sun Y."/>
        </authorList>
    </citation>
    <scope>NUCLEOTIDE SEQUENCE</scope>
    <source>
        <strain evidence="6">BYM</strain>
        <tissue evidence="6">Leaf</tissue>
    </source>
</reference>
<dbReference type="PROSITE" id="PS50600">
    <property type="entry name" value="ULP_PROTEASE"/>
    <property type="match status" value="1"/>
</dbReference>
<dbReference type="InterPro" id="IPR003653">
    <property type="entry name" value="Peptidase_C48_C"/>
</dbReference>
<dbReference type="GO" id="GO:0008234">
    <property type="term" value="F:cysteine-type peptidase activity"/>
    <property type="evidence" value="ECO:0007669"/>
    <property type="project" value="InterPro"/>
</dbReference>
<keyword evidence="4" id="KW-1133">Transmembrane helix</keyword>
<dbReference type="Proteomes" id="UP000796880">
    <property type="component" value="Unassembled WGS sequence"/>
</dbReference>